<feature type="region of interest" description="Disordered" evidence="1">
    <location>
        <begin position="46"/>
        <end position="92"/>
    </location>
</feature>
<feature type="region of interest" description="Disordered" evidence="1">
    <location>
        <begin position="112"/>
        <end position="193"/>
    </location>
</feature>
<evidence type="ECO:0000256" key="1">
    <source>
        <dbReference type="SAM" id="MobiDB-lite"/>
    </source>
</evidence>
<dbReference type="EMBL" id="JAULJE010000044">
    <property type="protein sequence ID" value="KAK1327379.1"/>
    <property type="molecule type" value="Genomic_DNA"/>
</dbReference>
<dbReference type="AlphaFoldDB" id="A0AA40HA85"/>
<keyword evidence="3" id="KW-1185">Reference proteome</keyword>
<name>A0AA40HA85_CNENI</name>
<evidence type="ECO:0000313" key="3">
    <source>
        <dbReference type="Proteomes" id="UP001177744"/>
    </source>
</evidence>
<comment type="caution">
    <text evidence="2">The sequence shown here is derived from an EMBL/GenBank/DDBJ whole genome shotgun (WGS) entry which is preliminary data.</text>
</comment>
<reference evidence="2" key="1">
    <citation type="submission" date="2023-06" db="EMBL/GenBank/DDBJ databases">
        <title>Reference genome for the Northern bat (Eptesicus nilssonii), a most northern bat species.</title>
        <authorList>
            <person name="Laine V.N."/>
            <person name="Pulliainen A.T."/>
            <person name="Lilley T.M."/>
        </authorList>
    </citation>
    <scope>NUCLEOTIDE SEQUENCE</scope>
    <source>
        <strain evidence="2">BLF_Eptnil</strain>
        <tissue evidence="2">Kidney</tissue>
    </source>
</reference>
<feature type="compositionally biased region" description="Basic residues" evidence="1">
    <location>
        <begin position="146"/>
        <end position="161"/>
    </location>
</feature>
<dbReference type="Proteomes" id="UP001177744">
    <property type="component" value="Unassembled WGS sequence"/>
</dbReference>
<sequence length="323" mass="34380">MLYTAEILEIEQVHIKPVFETNRIHCKVAFNCTTVERQVYMLAQGPAQGRASTQRGPESAPNFTGPGSEEPAREQRRRPQEPSRPKPQSNLREVACAVPAEAVLIHQSRDRGGTADRLLNHPAGDVLPGGLKGTGQGPGPRGGAKANRRRRRKKKQGHRRMPSCADVNPGGSYPQGGHDCRQTSRRPPRIPGSAAQHSREACVAHESPQNISNPSLVGCHCSCHPGEAGKCVTSCPRVLQVLHRSPQPPGPSAIAKEGCPGPTRSCLNMCGRLSDPANGGAALQDVEKVSCGGPRAPAESPKSSLSPGNASAGPWRPLLVDER</sequence>
<gene>
    <name evidence="2" type="ORF">QTO34_014984</name>
</gene>
<accession>A0AA40HA85</accession>
<evidence type="ECO:0000313" key="2">
    <source>
        <dbReference type="EMBL" id="KAK1327379.1"/>
    </source>
</evidence>
<feature type="region of interest" description="Disordered" evidence="1">
    <location>
        <begin position="288"/>
        <end position="323"/>
    </location>
</feature>
<proteinExistence type="predicted"/>
<organism evidence="2 3">
    <name type="scientific">Cnephaeus nilssonii</name>
    <name type="common">Northern bat</name>
    <name type="synonym">Eptesicus nilssonii</name>
    <dbReference type="NCBI Taxonomy" id="3371016"/>
    <lineage>
        <taxon>Eukaryota</taxon>
        <taxon>Metazoa</taxon>
        <taxon>Chordata</taxon>
        <taxon>Craniata</taxon>
        <taxon>Vertebrata</taxon>
        <taxon>Euteleostomi</taxon>
        <taxon>Mammalia</taxon>
        <taxon>Eutheria</taxon>
        <taxon>Laurasiatheria</taxon>
        <taxon>Chiroptera</taxon>
        <taxon>Yangochiroptera</taxon>
        <taxon>Vespertilionidae</taxon>
        <taxon>Cnephaeus</taxon>
    </lineage>
</organism>
<feature type="compositionally biased region" description="Basic and acidic residues" evidence="1">
    <location>
        <begin position="70"/>
        <end position="84"/>
    </location>
</feature>
<feature type="compositionally biased region" description="Gly residues" evidence="1">
    <location>
        <begin position="130"/>
        <end position="142"/>
    </location>
</feature>
<protein>
    <submittedName>
        <fullName evidence="2">Uncharacterized protein</fullName>
    </submittedName>
</protein>